<keyword evidence="3" id="KW-1185">Reference proteome</keyword>
<sequence length="445" mass="50860">MDNLFEEFAKPGYQDWVNQLIKDLRGQPEELIQRDDLIEELNFNSYQHQDSGQTHPVDSMNNPYVRQTFRSSNQWENIGNIVVTNEETANKQALSYLNMGVTALRFDIRKQSGLNWKQLTTEIQLEYIETTIVVDSYDQFSFIRSSLSESAFDKIHFEIELTDLKLNEWDYFAKDLKKKQQFTFLANGYALQQCGATTWQEVSYCLATAHEYLVRLTESGLTVDEAAACIHFNTGAGARYFYEIAKIRALRILWSRILEEYQPTHMCTYATRITGMTGFTNKSLKDPYTNLLRQTTEAMSLLFGGVHAVCVQPYDICSTKGATTLSTRMAINIPLILQEESFLEKVIDPLGGSYTLEYLTNVIADKAWGEFRKLEELGGIGNEAAVNYMRTAVQQKADLRKQRIADKSDAFIGINIFPNPSEENNEWLPVDTYLGMPALNLEQSI</sequence>
<evidence type="ECO:0000313" key="3">
    <source>
        <dbReference type="Proteomes" id="UP000652681"/>
    </source>
</evidence>
<dbReference type="PANTHER" id="PTHR48101:SF1">
    <property type="entry name" value="METHYLMALONYL-COA MUTASE, LARGE SUBUNIT"/>
    <property type="match status" value="1"/>
</dbReference>
<dbReference type="PANTHER" id="PTHR48101">
    <property type="entry name" value="METHYLMALONYL-COA MUTASE, MITOCHONDRIAL-RELATED"/>
    <property type="match status" value="1"/>
</dbReference>
<dbReference type="Proteomes" id="UP000652681">
    <property type="component" value="Unassembled WGS sequence"/>
</dbReference>
<dbReference type="GO" id="GO:0016866">
    <property type="term" value="F:intramolecular transferase activity"/>
    <property type="evidence" value="ECO:0007669"/>
    <property type="project" value="InterPro"/>
</dbReference>
<organism evidence="2 3">
    <name type="scientific">Taishania pollutisoli</name>
    <dbReference type="NCBI Taxonomy" id="2766479"/>
    <lineage>
        <taxon>Bacteria</taxon>
        <taxon>Pseudomonadati</taxon>
        <taxon>Bacteroidota</taxon>
        <taxon>Flavobacteriia</taxon>
        <taxon>Flavobacteriales</taxon>
        <taxon>Crocinitomicaceae</taxon>
        <taxon>Taishania</taxon>
    </lineage>
</organism>
<dbReference type="Gene3D" id="3.20.20.240">
    <property type="entry name" value="Methylmalonyl-CoA mutase"/>
    <property type="match status" value="1"/>
</dbReference>
<dbReference type="AlphaFoldDB" id="A0A8J6PE94"/>
<comment type="caution">
    <text evidence="2">The sequence shown here is derived from an EMBL/GenBank/DDBJ whole genome shotgun (WGS) entry which is preliminary data.</text>
</comment>
<dbReference type="SUPFAM" id="SSF51703">
    <property type="entry name" value="Cobalamin (vitamin B12)-dependent enzymes"/>
    <property type="match status" value="1"/>
</dbReference>
<evidence type="ECO:0000313" key="2">
    <source>
        <dbReference type="EMBL" id="MBC9813048.1"/>
    </source>
</evidence>
<feature type="domain" description="Methylmalonyl-CoA mutase alpha/beta chain catalytic" evidence="1">
    <location>
        <begin position="183"/>
        <end position="432"/>
    </location>
</feature>
<dbReference type="InterPro" id="IPR006099">
    <property type="entry name" value="MeMalonylCoA_mutase_a/b_cat"/>
</dbReference>
<proteinExistence type="predicted"/>
<accession>A0A8J6PE94</accession>
<dbReference type="GO" id="GO:0031419">
    <property type="term" value="F:cobalamin binding"/>
    <property type="evidence" value="ECO:0007669"/>
    <property type="project" value="InterPro"/>
</dbReference>
<evidence type="ECO:0000259" key="1">
    <source>
        <dbReference type="Pfam" id="PF01642"/>
    </source>
</evidence>
<dbReference type="InterPro" id="IPR016176">
    <property type="entry name" value="Cbl-dep_enz_cat"/>
</dbReference>
<reference evidence="2" key="1">
    <citation type="submission" date="2020-09" db="EMBL/GenBank/DDBJ databases">
        <title>Taishania pollutisoli gen. nov., sp. nov., Isolated from Tetrabromobisphenol A-Contaminated Soil.</title>
        <authorList>
            <person name="Chen Q."/>
        </authorList>
    </citation>
    <scope>NUCLEOTIDE SEQUENCE</scope>
    <source>
        <strain evidence="2">CZZ-1</strain>
    </source>
</reference>
<dbReference type="RefSeq" id="WP_216714343.1">
    <property type="nucleotide sequence ID" value="NZ_JACVEL010000007.1"/>
</dbReference>
<protein>
    <recommendedName>
        <fullName evidence="1">Methylmalonyl-CoA mutase alpha/beta chain catalytic domain-containing protein</fullName>
    </recommendedName>
</protein>
<dbReference type="Pfam" id="PF01642">
    <property type="entry name" value="MM_CoA_mutase"/>
    <property type="match status" value="1"/>
</dbReference>
<dbReference type="EMBL" id="JACVEL010000007">
    <property type="protein sequence ID" value="MBC9813048.1"/>
    <property type="molecule type" value="Genomic_DNA"/>
</dbReference>
<gene>
    <name evidence="2" type="ORF">H9Y05_11265</name>
</gene>
<name>A0A8J6PE94_9FLAO</name>